<gene>
    <name evidence="1" type="ORF">RE6C_02700</name>
</gene>
<reference evidence="1" key="1">
    <citation type="submission" date="2012-11" db="EMBL/GenBank/DDBJ databases">
        <title>Permanent draft genomes of Rhodopirellula europaea strain SH398 and 6C.</title>
        <authorList>
            <person name="Richter M."/>
            <person name="Richter-Heitmann T."/>
            <person name="Frank C."/>
            <person name="Harder J."/>
            <person name="Glockner F.O."/>
        </authorList>
    </citation>
    <scope>NUCLEOTIDE SEQUENCE</scope>
    <source>
        <strain evidence="1">6C</strain>
    </source>
</reference>
<protein>
    <recommendedName>
        <fullName evidence="3">Ferredoxin</fullName>
    </recommendedName>
</protein>
<dbReference type="InterPro" id="IPR005560">
    <property type="entry name" value="Csp_YhjQ"/>
</dbReference>
<accession>M2AGS9</accession>
<dbReference type="CDD" id="cd08026">
    <property type="entry name" value="DUF326"/>
    <property type="match status" value="1"/>
</dbReference>
<dbReference type="PANTHER" id="PTHR37310:SF1">
    <property type="entry name" value="CYTOPLASMIC PROTEIN"/>
    <property type="match status" value="1"/>
</dbReference>
<comment type="caution">
    <text evidence="1">The sequence shown here is derived from an EMBL/GenBank/DDBJ whole genome shotgun (WGS) entry which is preliminary data.</text>
</comment>
<dbReference type="Pfam" id="PF03860">
    <property type="entry name" value="Csp"/>
    <property type="match status" value="1"/>
</dbReference>
<dbReference type="Gene3D" id="1.20.1270.360">
    <property type="match status" value="1"/>
</dbReference>
<evidence type="ECO:0000313" key="2">
    <source>
        <dbReference type="Proteomes" id="UP000011529"/>
    </source>
</evidence>
<organism evidence="1 2">
    <name type="scientific">Rhodopirellula europaea 6C</name>
    <dbReference type="NCBI Taxonomy" id="1263867"/>
    <lineage>
        <taxon>Bacteria</taxon>
        <taxon>Pseudomonadati</taxon>
        <taxon>Planctomycetota</taxon>
        <taxon>Planctomycetia</taxon>
        <taxon>Pirellulales</taxon>
        <taxon>Pirellulaceae</taxon>
        <taxon>Rhodopirellula</taxon>
    </lineage>
</organism>
<name>M2AGS9_9BACT</name>
<dbReference type="InterPro" id="IPR044543">
    <property type="entry name" value="YHJQ-like"/>
</dbReference>
<evidence type="ECO:0008006" key="3">
    <source>
        <dbReference type="Google" id="ProtNLM"/>
    </source>
</evidence>
<dbReference type="Proteomes" id="UP000011529">
    <property type="component" value="Unassembled WGS sequence"/>
</dbReference>
<dbReference type="AlphaFoldDB" id="M2AGS9"/>
<dbReference type="PATRIC" id="fig|1263867.3.peg.2884"/>
<dbReference type="EMBL" id="ANMO01000120">
    <property type="protein sequence ID" value="EMB16335.1"/>
    <property type="molecule type" value="Genomic_DNA"/>
</dbReference>
<dbReference type="PANTHER" id="PTHR37310">
    <property type="entry name" value="CYTOPLASMIC PROTEIN-RELATED"/>
    <property type="match status" value="1"/>
</dbReference>
<keyword evidence="2" id="KW-1185">Reference proteome</keyword>
<sequence length="132" mass="14228">MQVAFRKGSGNAAAQTFPLETLMSTATASMKECLQNCHECQTTCADMLTSHCLSEGGDHVEQTHVKLMLDCIAACAACVDFMSRNSDNHTLYCRACAEICKACADSCEKVGNMDKCVECCRKCQESCSSMAA</sequence>
<reference evidence="1" key="2">
    <citation type="journal article" date="2013" name="Mar. Genomics">
        <title>Expression of sulfatases in Rhodopirellula baltica and the diversity of sulfatases in the genus Rhodopirellula.</title>
        <authorList>
            <person name="Wegner C.E."/>
            <person name="Richter-Heitmann T."/>
            <person name="Klindworth A."/>
            <person name="Klockow C."/>
            <person name="Richter M."/>
            <person name="Achstetter T."/>
            <person name="Glockner F.O."/>
            <person name="Harder J."/>
        </authorList>
    </citation>
    <scope>NUCLEOTIDE SEQUENCE [LARGE SCALE GENOMIC DNA]</scope>
    <source>
        <strain evidence="1">6C</strain>
    </source>
</reference>
<proteinExistence type="predicted"/>
<evidence type="ECO:0000313" key="1">
    <source>
        <dbReference type="EMBL" id="EMB16335.1"/>
    </source>
</evidence>